<dbReference type="HOGENOM" id="CLU_090593_0_0_7"/>
<dbReference type="Pfam" id="PF07811">
    <property type="entry name" value="TadE"/>
    <property type="match status" value="1"/>
</dbReference>
<dbReference type="Proteomes" id="UP000002402">
    <property type="component" value="Chromosome"/>
</dbReference>
<dbReference type="eggNOG" id="COG4961">
    <property type="taxonomic scope" value="Bacteria"/>
</dbReference>
<evidence type="ECO:0000256" key="1">
    <source>
        <dbReference type="SAM" id="Phobius"/>
    </source>
</evidence>
<dbReference type="EMBL" id="CP000113">
    <property type="protein sequence ID" value="ABF89735.1"/>
    <property type="molecule type" value="Genomic_DNA"/>
</dbReference>
<evidence type="ECO:0000313" key="3">
    <source>
        <dbReference type="EMBL" id="ABF89735.1"/>
    </source>
</evidence>
<accession>Q1DFE5</accession>
<organism evidence="3 4">
    <name type="scientific">Myxococcus xanthus (strain DK1622)</name>
    <dbReference type="NCBI Taxonomy" id="246197"/>
    <lineage>
        <taxon>Bacteria</taxon>
        <taxon>Pseudomonadati</taxon>
        <taxon>Myxococcota</taxon>
        <taxon>Myxococcia</taxon>
        <taxon>Myxococcales</taxon>
        <taxon>Cystobacterineae</taxon>
        <taxon>Myxococcaceae</taxon>
        <taxon>Myxococcus</taxon>
    </lineage>
</organism>
<dbReference type="STRING" id="246197.MXAN_0354"/>
<feature type="transmembrane region" description="Helical" evidence="1">
    <location>
        <begin position="67"/>
        <end position="87"/>
    </location>
</feature>
<keyword evidence="1" id="KW-0812">Transmembrane</keyword>
<dbReference type="EnsemblBacteria" id="ABF89735">
    <property type="protein sequence ID" value="ABF89735"/>
    <property type="gene ID" value="MXAN_0354"/>
</dbReference>
<keyword evidence="1" id="KW-0472">Membrane</keyword>
<gene>
    <name evidence="3" type="ordered locus">MXAN_0354</name>
</gene>
<evidence type="ECO:0000313" key="4">
    <source>
        <dbReference type="Proteomes" id="UP000002402"/>
    </source>
</evidence>
<reference evidence="3 4" key="1">
    <citation type="journal article" date="2006" name="Proc. Natl. Acad. Sci. U.S.A.">
        <title>Evolution of sensory complexity recorded in a myxobacterial genome.</title>
        <authorList>
            <person name="Goldman B.S."/>
            <person name="Nierman W.C."/>
            <person name="Kaiser D."/>
            <person name="Slater S.C."/>
            <person name="Durkin A.S."/>
            <person name="Eisen J.A."/>
            <person name="Ronning C.M."/>
            <person name="Barbazuk W.B."/>
            <person name="Blanchard M."/>
            <person name="Field C."/>
            <person name="Halling C."/>
            <person name="Hinkle G."/>
            <person name="Iartchuk O."/>
            <person name="Kim H.S."/>
            <person name="Mackenzie C."/>
            <person name="Madupu R."/>
            <person name="Miller N."/>
            <person name="Shvartsbeyn A."/>
            <person name="Sullivan S.A."/>
            <person name="Vaudin M."/>
            <person name="Wiegand R."/>
            <person name="Kaplan H.B."/>
        </authorList>
    </citation>
    <scope>NUCLEOTIDE SEQUENCE [LARGE SCALE GENOMIC DNA]</scope>
    <source>
        <strain evidence="4">DK1622</strain>
    </source>
</reference>
<evidence type="ECO:0000259" key="2">
    <source>
        <dbReference type="Pfam" id="PF07811"/>
    </source>
</evidence>
<sequence length="311" mass="34758">MDAVTRLFHARKARLSQSRVLLFAMQGTPRQVDVCPIWTEFPEHAPAMNSMRPSGRRESGQAMVESALTLPLMVFLILGTLQLFLMLQGRLLAEYAAFRATRVGSVNHGDCQAMTHAAILALMPSYYSFLGGAGGSPGQKLANAFAARRDNQYNGATGRANRVSMPDGNHTGAIVWIIRDSPLATAVPNEDALFDQFDNPAGIVRLETRLVYWFPLKIPFANWVIARLTMARWGWRDYTNQNPLMQTQRARWTQGPPSMGLEGLIREEALRRMNSEQYVIPIHASASLRMLTPVQRRFFQTQNCAPAPEAL</sequence>
<feature type="domain" description="TadE-like" evidence="2">
    <location>
        <begin position="60"/>
        <end position="102"/>
    </location>
</feature>
<dbReference type="AlphaFoldDB" id="Q1DFE5"/>
<keyword evidence="4" id="KW-1185">Reference proteome</keyword>
<dbReference type="InterPro" id="IPR012495">
    <property type="entry name" value="TadE-like_dom"/>
</dbReference>
<protein>
    <submittedName>
        <fullName evidence="3">Pilus biogenesis protein, TadE family</fullName>
    </submittedName>
</protein>
<name>Q1DFE5_MYXXD</name>
<proteinExistence type="predicted"/>
<keyword evidence="1" id="KW-1133">Transmembrane helix</keyword>
<dbReference type="KEGG" id="mxa:MXAN_0354"/>